<reference evidence="1" key="1">
    <citation type="submission" date="2020-05" db="EMBL/GenBank/DDBJ databases">
        <title>Large-scale comparative analyses of tick genomes elucidate their genetic diversity and vector capacities.</title>
        <authorList>
            <person name="Jia N."/>
            <person name="Wang J."/>
            <person name="Shi W."/>
            <person name="Du L."/>
            <person name="Sun Y."/>
            <person name="Zhan W."/>
            <person name="Jiang J."/>
            <person name="Wang Q."/>
            <person name="Zhang B."/>
            <person name="Ji P."/>
            <person name="Sakyi L.B."/>
            <person name="Cui X."/>
            <person name="Yuan T."/>
            <person name="Jiang B."/>
            <person name="Yang W."/>
            <person name="Lam T.T.-Y."/>
            <person name="Chang Q."/>
            <person name="Ding S."/>
            <person name="Wang X."/>
            <person name="Zhu J."/>
            <person name="Ruan X."/>
            <person name="Zhao L."/>
            <person name="Wei J."/>
            <person name="Que T."/>
            <person name="Du C."/>
            <person name="Cheng J."/>
            <person name="Dai P."/>
            <person name="Han X."/>
            <person name="Huang E."/>
            <person name="Gao Y."/>
            <person name="Liu J."/>
            <person name="Shao H."/>
            <person name="Ye R."/>
            <person name="Li L."/>
            <person name="Wei W."/>
            <person name="Wang X."/>
            <person name="Wang C."/>
            <person name="Yang T."/>
            <person name="Huo Q."/>
            <person name="Li W."/>
            <person name="Guo W."/>
            <person name="Chen H."/>
            <person name="Zhou L."/>
            <person name="Ni X."/>
            <person name="Tian J."/>
            <person name="Zhou Y."/>
            <person name="Sheng Y."/>
            <person name="Liu T."/>
            <person name="Pan Y."/>
            <person name="Xia L."/>
            <person name="Li J."/>
            <person name="Zhao F."/>
            <person name="Cao W."/>
        </authorList>
    </citation>
    <scope>NUCLEOTIDE SEQUENCE</scope>
    <source>
        <strain evidence="1">Dsil-2018</strain>
    </source>
</reference>
<organism evidence="1 2">
    <name type="scientific">Dermacentor silvarum</name>
    <name type="common">Tick</name>
    <dbReference type="NCBI Taxonomy" id="543639"/>
    <lineage>
        <taxon>Eukaryota</taxon>
        <taxon>Metazoa</taxon>
        <taxon>Ecdysozoa</taxon>
        <taxon>Arthropoda</taxon>
        <taxon>Chelicerata</taxon>
        <taxon>Arachnida</taxon>
        <taxon>Acari</taxon>
        <taxon>Parasitiformes</taxon>
        <taxon>Ixodida</taxon>
        <taxon>Ixodoidea</taxon>
        <taxon>Ixodidae</taxon>
        <taxon>Rhipicephalinae</taxon>
        <taxon>Dermacentor</taxon>
    </lineage>
</organism>
<protein>
    <submittedName>
        <fullName evidence="1">Uncharacterized protein</fullName>
    </submittedName>
</protein>
<dbReference type="Proteomes" id="UP000821865">
    <property type="component" value="Chromosome 10"/>
</dbReference>
<proteinExistence type="predicted"/>
<evidence type="ECO:0000313" key="2">
    <source>
        <dbReference type="Proteomes" id="UP000821865"/>
    </source>
</evidence>
<sequence length="320" mass="35654">MPASAGSAADGASGGAPSCARIVPALVAAAALLGCVLADADLDVVASFEEGRSMVGTVHNLAVFKPRAKHCIKNVINYRDAPPDRRGRFHILLGRMVEYVDQMTERNYNAKIRLLARSGSMLHKKFSDAFTRCVQDPCSQPPEPGWCLQNMVMFYYDPDRGSCNEFTYTGCGRNFNNFLTKQECRKICIEGTCEPRTRLLITEAWAADENPWSTRAEVSDDSSSGVRSPPTPPWSRVSGLWRCNRCMYTAPDIYRIKRHQVTHTGERRYYCPICQAAIHRKAECQDSHASAHRRAAICMHHVSSTLYTATTSGKALRDLR</sequence>
<name>A0ACB8DM85_DERSI</name>
<dbReference type="EMBL" id="CM023479">
    <property type="protein sequence ID" value="KAH7973562.1"/>
    <property type="molecule type" value="Genomic_DNA"/>
</dbReference>
<evidence type="ECO:0000313" key="1">
    <source>
        <dbReference type="EMBL" id="KAH7973562.1"/>
    </source>
</evidence>
<keyword evidence="2" id="KW-1185">Reference proteome</keyword>
<gene>
    <name evidence="1" type="ORF">HPB49_002405</name>
</gene>
<accession>A0ACB8DM85</accession>
<comment type="caution">
    <text evidence="1">The sequence shown here is derived from an EMBL/GenBank/DDBJ whole genome shotgun (WGS) entry which is preliminary data.</text>
</comment>